<evidence type="ECO:0000256" key="1">
    <source>
        <dbReference type="ARBA" id="ARBA00006432"/>
    </source>
</evidence>
<organism evidence="5 6">
    <name type="scientific">Candidatus Kaiserbacteria bacterium GWA2_50_9</name>
    <dbReference type="NCBI Taxonomy" id="1798474"/>
    <lineage>
        <taxon>Bacteria</taxon>
        <taxon>Candidatus Kaiseribacteriota</taxon>
    </lineage>
</organism>
<keyword evidence="2" id="KW-0436">Ligase</keyword>
<evidence type="ECO:0000256" key="2">
    <source>
        <dbReference type="ARBA" id="ARBA00022598"/>
    </source>
</evidence>
<evidence type="ECO:0008006" key="7">
    <source>
        <dbReference type="Google" id="ProtNLM"/>
    </source>
</evidence>
<protein>
    <recommendedName>
        <fullName evidence="7">AMP-dependent synthetase/ligase domain-containing protein</fullName>
    </recommendedName>
</protein>
<sequence length="693" mass="76155">MKNLHKHLPALVHTNPTRTAILVCDVAGTVTEEISRAELFARVQRAAAYLKKAGLQAGNRVALEFDNCADLLILSWAAWGTGIVTVPLDMKRDTNELRAYKIKTSGAKMLITQEEFLDKKDISGDTEWMPNLSHEALVLFTSGTTAHPKGAQLALQNLVTNAEGIIEWLQIKESDRFLVQLPLHHINSTTFALASLIAGASIAIPPLYSNSRFWEQAAQSKVTLTSVVPSIIFDQLSRTKEFDMAKDRLKLTRIQLGSAPVVAKDALEFMRKFSIPLYQGYGQTETALRVTGVPMDVPADVYKDLVAENSIGTPMKWARVEIADAEGHVLEEGKGGELIVKGPAVMRGYIGNKPAFRDGYFLTGDVGYWKKIHGRRFFFLVGRAKEIIIKGGVNISPVAIENALKKISPDIEQAYVIGVNDKRYGEEVGAVIVWRRDIDATNAMRVLKCTLLVGHTALGAYETPKYLTAARAEQLPMTSTGKVQRIVLKKTFADKMSSLYDLLQSGTFRFTVIPPQSSLAEKSLALYNHCWQPLTKNPEEYKKYLGEYLTLGAIDGNGVLAGQISFSYTDKNITCVSICSTAFTPKPTPEVTDIPDPEAVRHYLLAGNDPVMNFHQNLGAELIEVTPNGRPEDKSSLGYTMRLHYPSAKVIEFGGPVSAQLIQAVRILALDVGADVYAISRPGGLAAYLNRTS</sequence>
<dbReference type="InterPro" id="IPR045851">
    <property type="entry name" value="AMP-bd_C_sf"/>
</dbReference>
<comment type="similarity">
    <text evidence="1">Belongs to the ATP-dependent AMP-binding enzyme family.</text>
</comment>
<dbReference type="InterPro" id="IPR025110">
    <property type="entry name" value="AMP-bd_C"/>
</dbReference>
<dbReference type="Proteomes" id="UP000179014">
    <property type="component" value="Unassembled WGS sequence"/>
</dbReference>
<dbReference type="Gene3D" id="3.40.50.12780">
    <property type="entry name" value="N-terminal domain of ligase-like"/>
    <property type="match status" value="1"/>
</dbReference>
<dbReference type="AlphaFoldDB" id="A0A1F6BUN1"/>
<evidence type="ECO:0000313" key="6">
    <source>
        <dbReference type="Proteomes" id="UP000179014"/>
    </source>
</evidence>
<dbReference type="Gene3D" id="3.30.300.30">
    <property type="match status" value="1"/>
</dbReference>
<feature type="domain" description="AMP-dependent synthetase/ligase" evidence="3">
    <location>
        <begin position="14"/>
        <end position="349"/>
    </location>
</feature>
<dbReference type="Pfam" id="PF13193">
    <property type="entry name" value="AMP-binding_C"/>
    <property type="match status" value="1"/>
</dbReference>
<evidence type="ECO:0000313" key="5">
    <source>
        <dbReference type="EMBL" id="OGG40620.1"/>
    </source>
</evidence>
<dbReference type="InterPro" id="IPR042099">
    <property type="entry name" value="ANL_N_sf"/>
</dbReference>
<evidence type="ECO:0000259" key="4">
    <source>
        <dbReference type="Pfam" id="PF13193"/>
    </source>
</evidence>
<evidence type="ECO:0000259" key="3">
    <source>
        <dbReference type="Pfam" id="PF00501"/>
    </source>
</evidence>
<dbReference type="EMBL" id="MFKN01000026">
    <property type="protein sequence ID" value="OGG40620.1"/>
    <property type="molecule type" value="Genomic_DNA"/>
</dbReference>
<name>A0A1F6BUN1_9BACT</name>
<proteinExistence type="inferred from homology"/>
<dbReference type="STRING" id="1798474.A2118_02080"/>
<dbReference type="PANTHER" id="PTHR43201:SF5">
    <property type="entry name" value="MEDIUM-CHAIN ACYL-COA LIGASE ACSF2, MITOCHONDRIAL"/>
    <property type="match status" value="1"/>
</dbReference>
<dbReference type="Pfam" id="PF00501">
    <property type="entry name" value="AMP-binding"/>
    <property type="match status" value="1"/>
</dbReference>
<dbReference type="GO" id="GO:0006631">
    <property type="term" value="P:fatty acid metabolic process"/>
    <property type="evidence" value="ECO:0007669"/>
    <property type="project" value="TreeGrafter"/>
</dbReference>
<dbReference type="SUPFAM" id="SSF56801">
    <property type="entry name" value="Acetyl-CoA synthetase-like"/>
    <property type="match status" value="1"/>
</dbReference>
<gene>
    <name evidence="5" type="ORF">A2118_02080</name>
</gene>
<reference evidence="5 6" key="1">
    <citation type="journal article" date="2016" name="Nat. Commun.">
        <title>Thousands of microbial genomes shed light on interconnected biogeochemical processes in an aquifer system.</title>
        <authorList>
            <person name="Anantharaman K."/>
            <person name="Brown C.T."/>
            <person name="Hug L.A."/>
            <person name="Sharon I."/>
            <person name="Castelle C.J."/>
            <person name="Probst A.J."/>
            <person name="Thomas B.C."/>
            <person name="Singh A."/>
            <person name="Wilkins M.J."/>
            <person name="Karaoz U."/>
            <person name="Brodie E.L."/>
            <person name="Williams K.H."/>
            <person name="Hubbard S.S."/>
            <person name="Banfield J.F."/>
        </authorList>
    </citation>
    <scope>NUCLEOTIDE SEQUENCE [LARGE SCALE GENOMIC DNA]</scope>
</reference>
<dbReference type="GO" id="GO:0031956">
    <property type="term" value="F:medium-chain fatty acid-CoA ligase activity"/>
    <property type="evidence" value="ECO:0007669"/>
    <property type="project" value="TreeGrafter"/>
</dbReference>
<accession>A0A1F6BUN1</accession>
<feature type="domain" description="AMP-binding enzyme C-terminal" evidence="4">
    <location>
        <begin position="400"/>
        <end position="482"/>
    </location>
</feature>
<dbReference type="InterPro" id="IPR000873">
    <property type="entry name" value="AMP-dep_synth/lig_dom"/>
</dbReference>
<comment type="caution">
    <text evidence="5">The sequence shown here is derived from an EMBL/GenBank/DDBJ whole genome shotgun (WGS) entry which is preliminary data.</text>
</comment>
<dbReference type="PANTHER" id="PTHR43201">
    <property type="entry name" value="ACYL-COA SYNTHETASE"/>
    <property type="match status" value="1"/>
</dbReference>
<dbReference type="Gene3D" id="3.40.630.30">
    <property type="match status" value="1"/>
</dbReference>